<evidence type="ECO:0000256" key="2">
    <source>
        <dbReference type="ARBA" id="ARBA00022741"/>
    </source>
</evidence>
<dbReference type="GO" id="GO:0004674">
    <property type="term" value="F:protein serine/threonine kinase activity"/>
    <property type="evidence" value="ECO:0007669"/>
    <property type="project" value="UniProtKB-EC"/>
</dbReference>
<dbReference type="AlphaFoldDB" id="A0A6P5IPW7"/>
<feature type="domain" description="Protein kinase" evidence="5">
    <location>
        <begin position="182"/>
        <end position="304"/>
    </location>
</feature>
<dbReference type="InterPro" id="IPR000719">
    <property type="entry name" value="Prot_kinase_dom"/>
</dbReference>
<dbReference type="PANTHER" id="PTHR45832:SF8">
    <property type="entry name" value="PROTEIN KINASE DOMAIN-CONTAINING PROTEIN"/>
    <property type="match status" value="1"/>
</dbReference>
<feature type="binding site" evidence="4">
    <location>
        <position position="211"/>
    </location>
    <ligand>
        <name>ATP</name>
        <dbReference type="ChEBI" id="CHEBI:30616"/>
    </ligand>
</feature>
<dbReference type="PROSITE" id="PS00107">
    <property type="entry name" value="PROTEIN_KINASE_ATP"/>
    <property type="match status" value="1"/>
</dbReference>
<dbReference type="Pfam" id="PF00786">
    <property type="entry name" value="PBD"/>
    <property type="match status" value="2"/>
</dbReference>
<sequence length="304" mass="34520">MFSKRNLMKTIRRVLLGCCGLFKRKNRRLDISAPFNFQHRVHTVFLEGDGKFVGLPVQWSPFMEQPVKEEPDRADPSSVTPLLRPWCCITHGSTKKMRLEISKPCNFQHSVHMEFDPEHHIYTGLPLQWRSLEAEIAKQAKADPPSSTTSQLAALKPCRASCEDTRAALQLVCSLGDPREFLTDFVRLGEGATAIVERATVTDTEKRVAIKRMAITQQKRPELLLNEVAMGNYEHENIVVMYNPPYLVGDELWVLMELLEGGALTEIVTHMRMNEEQIGHGVLIRPEGSVLFTPARDCPQRCQE</sequence>
<name>A0A6P5IPW7_PHACI</name>
<evidence type="ECO:0000259" key="6">
    <source>
        <dbReference type="PROSITE" id="PS50108"/>
    </source>
</evidence>
<keyword evidence="7" id="KW-1185">Reference proteome</keyword>
<evidence type="ECO:0000313" key="8">
    <source>
        <dbReference type="RefSeq" id="XP_020824150.1"/>
    </source>
</evidence>
<dbReference type="EC" id="2.7.11.1" evidence="1"/>
<evidence type="ECO:0000256" key="3">
    <source>
        <dbReference type="ARBA" id="ARBA00022840"/>
    </source>
</evidence>
<dbReference type="Pfam" id="PF00069">
    <property type="entry name" value="Pkinase"/>
    <property type="match status" value="1"/>
</dbReference>
<feature type="domain" description="CRIB" evidence="6">
    <location>
        <begin position="31"/>
        <end position="44"/>
    </location>
</feature>
<dbReference type="SUPFAM" id="SSF56112">
    <property type="entry name" value="Protein kinase-like (PK-like)"/>
    <property type="match status" value="1"/>
</dbReference>
<keyword evidence="3 4" id="KW-0067">ATP-binding</keyword>
<dbReference type="Gene3D" id="3.90.810.10">
    <property type="entry name" value="CRIB domain"/>
    <property type="match status" value="2"/>
</dbReference>
<dbReference type="InterPro" id="IPR036936">
    <property type="entry name" value="CRIB_dom_sf"/>
</dbReference>
<dbReference type="GO" id="GO:0005524">
    <property type="term" value="F:ATP binding"/>
    <property type="evidence" value="ECO:0007669"/>
    <property type="project" value="UniProtKB-UniRule"/>
</dbReference>
<evidence type="ECO:0000256" key="4">
    <source>
        <dbReference type="PROSITE-ProRule" id="PRU10141"/>
    </source>
</evidence>
<dbReference type="KEGG" id="pcw:110195669"/>
<reference evidence="8" key="1">
    <citation type="submission" date="2025-08" db="UniProtKB">
        <authorList>
            <consortium name="RefSeq"/>
        </authorList>
    </citation>
    <scope>IDENTIFICATION</scope>
    <source>
        <tissue evidence="8">Spleen</tissue>
    </source>
</reference>
<dbReference type="PROSITE" id="PS50108">
    <property type="entry name" value="CRIB"/>
    <property type="match status" value="2"/>
</dbReference>
<gene>
    <name evidence="8" type="primary">LOC110195669</name>
</gene>
<dbReference type="InterPro" id="IPR017441">
    <property type="entry name" value="Protein_kinase_ATP_BS"/>
</dbReference>
<evidence type="ECO:0000256" key="1">
    <source>
        <dbReference type="ARBA" id="ARBA00012513"/>
    </source>
</evidence>
<dbReference type="InterPro" id="IPR000095">
    <property type="entry name" value="CRIB_dom"/>
</dbReference>
<dbReference type="Gene3D" id="3.30.200.20">
    <property type="entry name" value="Phosphorylase Kinase, domain 1"/>
    <property type="match status" value="1"/>
</dbReference>
<dbReference type="PANTHER" id="PTHR45832">
    <property type="entry name" value="SERINE/THREONINE-PROTEIN KINASE SAMKA-RELATED-RELATED"/>
    <property type="match status" value="1"/>
</dbReference>
<protein>
    <recommendedName>
        <fullName evidence="1">non-specific serine/threonine protein kinase</fullName>
        <ecNumber evidence="1">2.7.11.1</ecNumber>
    </recommendedName>
</protein>
<dbReference type="InterPro" id="IPR011009">
    <property type="entry name" value="Kinase-like_dom_sf"/>
</dbReference>
<dbReference type="RefSeq" id="XP_020824150.1">
    <property type="nucleotide sequence ID" value="XM_020968491.1"/>
</dbReference>
<dbReference type="GeneID" id="110195669"/>
<feature type="domain" description="CRIB" evidence="6">
    <location>
        <begin position="101"/>
        <end position="114"/>
    </location>
</feature>
<dbReference type="InParanoid" id="A0A6P5IPW7"/>
<dbReference type="InterPro" id="IPR051931">
    <property type="entry name" value="PAK3-like"/>
</dbReference>
<dbReference type="SMART" id="SM00285">
    <property type="entry name" value="PBD"/>
    <property type="match status" value="2"/>
</dbReference>
<evidence type="ECO:0000259" key="5">
    <source>
        <dbReference type="PROSITE" id="PS50011"/>
    </source>
</evidence>
<evidence type="ECO:0000313" key="7">
    <source>
        <dbReference type="Proteomes" id="UP000515140"/>
    </source>
</evidence>
<accession>A0A6P5IPW7</accession>
<dbReference type="PROSITE" id="PS50011">
    <property type="entry name" value="PROTEIN_KINASE_DOM"/>
    <property type="match status" value="1"/>
</dbReference>
<proteinExistence type="predicted"/>
<organism evidence="7 8">
    <name type="scientific">Phascolarctos cinereus</name>
    <name type="common">Koala</name>
    <dbReference type="NCBI Taxonomy" id="38626"/>
    <lineage>
        <taxon>Eukaryota</taxon>
        <taxon>Metazoa</taxon>
        <taxon>Chordata</taxon>
        <taxon>Craniata</taxon>
        <taxon>Vertebrata</taxon>
        <taxon>Euteleostomi</taxon>
        <taxon>Mammalia</taxon>
        <taxon>Metatheria</taxon>
        <taxon>Diprotodontia</taxon>
        <taxon>Phascolarctidae</taxon>
        <taxon>Phascolarctos</taxon>
    </lineage>
</organism>
<dbReference type="Proteomes" id="UP000515140">
    <property type="component" value="Unplaced"/>
</dbReference>
<keyword evidence="2 4" id="KW-0547">Nucleotide-binding</keyword>